<organism evidence="2 3">
    <name type="scientific">Actinomadura physcomitrii</name>
    <dbReference type="NCBI Taxonomy" id="2650748"/>
    <lineage>
        <taxon>Bacteria</taxon>
        <taxon>Bacillati</taxon>
        <taxon>Actinomycetota</taxon>
        <taxon>Actinomycetes</taxon>
        <taxon>Streptosporangiales</taxon>
        <taxon>Thermomonosporaceae</taxon>
        <taxon>Actinomadura</taxon>
    </lineage>
</organism>
<dbReference type="SUPFAM" id="SSF56801">
    <property type="entry name" value="Acetyl-CoA synthetase-like"/>
    <property type="match status" value="1"/>
</dbReference>
<gene>
    <name evidence="2" type="ORF">F8568_019095</name>
</gene>
<accession>A0A6I4M8H5</accession>
<feature type="domain" description="AMP-binding enzyme C-terminal" evidence="1">
    <location>
        <begin position="19"/>
        <end position="55"/>
    </location>
</feature>
<evidence type="ECO:0000259" key="1">
    <source>
        <dbReference type="Pfam" id="PF13193"/>
    </source>
</evidence>
<comment type="caution">
    <text evidence="2">The sequence shown here is derived from an EMBL/GenBank/DDBJ whole genome shotgun (WGS) entry which is preliminary data.</text>
</comment>
<proteinExistence type="predicted"/>
<dbReference type="Proteomes" id="UP000462055">
    <property type="component" value="Unassembled WGS sequence"/>
</dbReference>
<sequence length="74" mass="8135">MRENSILMNITVIAEMAAAGDPEEIKSWARERLRSSKTPDDIVLRAELPKTDTGKPLRRVLPAGLDTTLESTSA</sequence>
<dbReference type="InterPro" id="IPR045851">
    <property type="entry name" value="AMP-bd_C_sf"/>
</dbReference>
<evidence type="ECO:0000313" key="2">
    <source>
        <dbReference type="EMBL" id="MWA02438.1"/>
    </source>
</evidence>
<keyword evidence="3" id="KW-1185">Reference proteome</keyword>
<dbReference type="Gene3D" id="3.30.300.30">
    <property type="match status" value="1"/>
</dbReference>
<evidence type="ECO:0000313" key="3">
    <source>
        <dbReference type="Proteomes" id="UP000462055"/>
    </source>
</evidence>
<dbReference type="InterPro" id="IPR025110">
    <property type="entry name" value="AMP-bd_C"/>
</dbReference>
<name>A0A6I4M8H5_9ACTN</name>
<dbReference type="AlphaFoldDB" id="A0A6I4M8H5"/>
<dbReference type="Pfam" id="PF13193">
    <property type="entry name" value="AMP-binding_C"/>
    <property type="match status" value="1"/>
</dbReference>
<dbReference type="EMBL" id="WBMS02000014">
    <property type="protein sequence ID" value="MWA02438.1"/>
    <property type="molecule type" value="Genomic_DNA"/>
</dbReference>
<reference evidence="2" key="1">
    <citation type="submission" date="2019-12" db="EMBL/GenBank/DDBJ databases">
        <title>Actinomadura physcomitrii sp. nov., a novel actinomycete isolated from moss [Physcomitrium sphaericum (Ludw) Fuernr].</title>
        <authorList>
            <person name="Zhuang X."/>
        </authorList>
    </citation>
    <scope>NUCLEOTIDE SEQUENCE [LARGE SCALE GENOMIC DNA]</scope>
    <source>
        <strain evidence="2">LD22</strain>
    </source>
</reference>
<protein>
    <recommendedName>
        <fullName evidence="1">AMP-binding enzyme C-terminal domain-containing protein</fullName>
    </recommendedName>
</protein>